<organism evidence="1 2">
    <name type="scientific">Ficus carica</name>
    <name type="common">Common fig</name>
    <dbReference type="NCBI Taxonomy" id="3494"/>
    <lineage>
        <taxon>Eukaryota</taxon>
        <taxon>Viridiplantae</taxon>
        <taxon>Streptophyta</taxon>
        <taxon>Embryophyta</taxon>
        <taxon>Tracheophyta</taxon>
        <taxon>Spermatophyta</taxon>
        <taxon>Magnoliopsida</taxon>
        <taxon>eudicotyledons</taxon>
        <taxon>Gunneridae</taxon>
        <taxon>Pentapetalae</taxon>
        <taxon>rosids</taxon>
        <taxon>fabids</taxon>
        <taxon>Rosales</taxon>
        <taxon>Moraceae</taxon>
        <taxon>Ficeae</taxon>
        <taxon>Ficus</taxon>
    </lineage>
</organism>
<keyword evidence="2" id="KW-1185">Reference proteome</keyword>
<dbReference type="EMBL" id="BTGU01000016">
    <property type="protein sequence ID" value="GMN43242.1"/>
    <property type="molecule type" value="Genomic_DNA"/>
</dbReference>
<gene>
    <name evidence="1" type="ORF">TIFTF001_012452</name>
</gene>
<comment type="caution">
    <text evidence="1">The sequence shown here is derived from an EMBL/GenBank/DDBJ whole genome shotgun (WGS) entry which is preliminary data.</text>
</comment>
<evidence type="ECO:0000313" key="1">
    <source>
        <dbReference type="EMBL" id="GMN43242.1"/>
    </source>
</evidence>
<dbReference type="Proteomes" id="UP001187192">
    <property type="component" value="Unassembled WGS sequence"/>
</dbReference>
<accession>A0AA88D6A4</accession>
<evidence type="ECO:0000313" key="2">
    <source>
        <dbReference type="Proteomes" id="UP001187192"/>
    </source>
</evidence>
<reference evidence="1" key="1">
    <citation type="submission" date="2023-07" db="EMBL/GenBank/DDBJ databases">
        <title>draft genome sequence of fig (Ficus carica).</title>
        <authorList>
            <person name="Takahashi T."/>
            <person name="Nishimura K."/>
        </authorList>
    </citation>
    <scope>NUCLEOTIDE SEQUENCE</scope>
</reference>
<dbReference type="AlphaFoldDB" id="A0AA88D6A4"/>
<protein>
    <submittedName>
        <fullName evidence="1">Uncharacterized protein</fullName>
    </submittedName>
</protein>
<proteinExistence type="predicted"/>
<sequence length="91" mass="9344">MWSMSYPCLAHCSPTSCSSPPAPICCLSVALLPVPPNPSTICCLPGPPFTGPPSFLPFAYLIVDLLASPTPHEVDAAPIGVCEAKANPPLG</sequence>
<name>A0AA88D6A4_FICCA</name>